<protein>
    <submittedName>
        <fullName evidence="2">Alpha-E domain-containing protein</fullName>
    </submittedName>
</protein>
<evidence type="ECO:0000313" key="2">
    <source>
        <dbReference type="EMBL" id="MFC0409174.1"/>
    </source>
</evidence>
<keyword evidence="3" id="KW-1185">Reference proteome</keyword>
<sequence>MLARTADSLFWLARYNERAGNVARSLAASLRMASLATMDGEEGEWRHLLLSSGTEPGYRGRHAEPSAQASVEWLTIDTANPSSIASCLEAARRNARTVRTALTVDMWEAVNDTWIALQRTGAEAVQDDGLPAFLDWVKSRTLAFSGSAADTMLRDDAWRFTHLGTMLERADNTARLLDARHAAFQSTDPALHTQWQTVLRALSAMRAYQYMYRARLEPVRVAELLILRRELPRSLRFCNARVAQTLRDIAADGTHPCGDCSEMAESLRLRCDNRRIEDLVALGLHGFLTAVINDNNRLGAEIARCFFSGGR</sequence>
<evidence type="ECO:0000259" key="1">
    <source>
        <dbReference type="Pfam" id="PF04168"/>
    </source>
</evidence>
<dbReference type="InterPro" id="IPR007296">
    <property type="entry name" value="DUF403"/>
</dbReference>
<dbReference type="Pfam" id="PF04168">
    <property type="entry name" value="Alpha-E"/>
    <property type="match status" value="1"/>
</dbReference>
<dbReference type="EMBL" id="JBHLUN010000008">
    <property type="protein sequence ID" value="MFC0409174.1"/>
    <property type="molecule type" value="Genomic_DNA"/>
</dbReference>
<gene>
    <name evidence="2" type="ORF">ACFFGY_13025</name>
</gene>
<dbReference type="RefSeq" id="WP_377044921.1">
    <property type="nucleotide sequence ID" value="NZ_JBHLUN010000008.1"/>
</dbReference>
<comment type="caution">
    <text evidence="2">The sequence shown here is derived from an EMBL/GenBank/DDBJ whole genome shotgun (WGS) entry which is preliminary data.</text>
</comment>
<dbReference type="PANTHER" id="PTHR34595:SF7">
    <property type="entry name" value="SLL1039 PROTEIN"/>
    <property type="match status" value="1"/>
</dbReference>
<dbReference type="InterPro" id="IPR051680">
    <property type="entry name" value="ATP-dep_Glu-Cys_Ligase-2"/>
</dbReference>
<dbReference type="PANTHER" id="PTHR34595">
    <property type="entry name" value="BLR5612 PROTEIN"/>
    <property type="match status" value="1"/>
</dbReference>
<evidence type="ECO:0000313" key="3">
    <source>
        <dbReference type="Proteomes" id="UP001589865"/>
    </source>
</evidence>
<proteinExistence type="predicted"/>
<dbReference type="Proteomes" id="UP001589865">
    <property type="component" value="Unassembled WGS sequence"/>
</dbReference>
<reference evidence="2 3" key="1">
    <citation type="submission" date="2024-09" db="EMBL/GenBank/DDBJ databases">
        <authorList>
            <person name="Sun Q."/>
            <person name="Mori K."/>
        </authorList>
    </citation>
    <scope>NUCLEOTIDE SEQUENCE [LARGE SCALE GENOMIC DNA]</scope>
    <source>
        <strain evidence="2 3">TBRC 5777</strain>
    </source>
</reference>
<name>A0ABV6JTW4_9PROT</name>
<accession>A0ABV6JTW4</accession>
<organism evidence="2 3">
    <name type="scientific">Roseomonas elaeocarpi</name>
    <dbReference type="NCBI Taxonomy" id="907779"/>
    <lineage>
        <taxon>Bacteria</taxon>
        <taxon>Pseudomonadati</taxon>
        <taxon>Pseudomonadota</taxon>
        <taxon>Alphaproteobacteria</taxon>
        <taxon>Acetobacterales</taxon>
        <taxon>Roseomonadaceae</taxon>
        <taxon>Roseomonas</taxon>
    </lineage>
</organism>
<feature type="domain" description="DUF403" evidence="1">
    <location>
        <begin position="1"/>
        <end position="307"/>
    </location>
</feature>